<name>A0A0G0XDU3_9BACT</name>
<accession>A0A0G0XDU3</accession>
<dbReference type="Proteomes" id="UP000033858">
    <property type="component" value="Unassembled WGS sequence"/>
</dbReference>
<dbReference type="EMBL" id="LCAE01000027">
    <property type="protein sequence ID" value="KKR85912.1"/>
    <property type="molecule type" value="Genomic_DNA"/>
</dbReference>
<evidence type="ECO:0000313" key="1">
    <source>
        <dbReference type="EMBL" id="KKR85912.1"/>
    </source>
</evidence>
<reference evidence="1 2" key="1">
    <citation type="journal article" date="2015" name="Nature">
        <title>rRNA introns, odd ribosomes, and small enigmatic genomes across a large radiation of phyla.</title>
        <authorList>
            <person name="Brown C.T."/>
            <person name="Hug L.A."/>
            <person name="Thomas B.C."/>
            <person name="Sharon I."/>
            <person name="Castelle C.J."/>
            <person name="Singh A."/>
            <person name="Wilkins M.J."/>
            <person name="Williams K.H."/>
            <person name="Banfield J.F."/>
        </authorList>
    </citation>
    <scope>NUCLEOTIDE SEQUENCE [LARGE SCALE GENOMIC DNA]</scope>
</reference>
<evidence type="ECO:0008006" key="3">
    <source>
        <dbReference type="Google" id="ProtNLM"/>
    </source>
</evidence>
<gene>
    <name evidence="1" type="ORF">UU32_C0027G0003</name>
</gene>
<organism evidence="1 2">
    <name type="scientific">Candidatus Woesebacteria bacterium GW2011_GWB1_41_10</name>
    <dbReference type="NCBI Taxonomy" id="1618577"/>
    <lineage>
        <taxon>Bacteria</taxon>
        <taxon>Candidatus Woeseibacteriota</taxon>
    </lineage>
</organism>
<dbReference type="AlphaFoldDB" id="A0A0G0XDU3"/>
<protein>
    <recommendedName>
        <fullName evidence="3">NlpC/P60 domain-containing protein</fullName>
    </recommendedName>
</protein>
<evidence type="ECO:0000313" key="2">
    <source>
        <dbReference type="Proteomes" id="UP000033858"/>
    </source>
</evidence>
<comment type="caution">
    <text evidence="1">The sequence shown here is derived from an EMBL/GenBank/DDBJ whole genome shotgun (WGS) entry which is preliminary data.</text>
</comment>
<proteinExistence type="predicted"/>
<sequence length="181" mass="20601">MLTINVSPRDYQIVNADGQTMTVKVTFVRGEGGLVNLQDYEPPKDLDDVELVLLRRFYGKRLKLPVDLKQAMLHFLLEYHAKQNIAFDCYAFANMVKGVETHKVSIMSKYWEILQKPWRIPAGSVIFFCSGGNCFHHAAIFIGSDLYISVYGAGGDLEIATLRSMQRDYKAEMTMLARPRT</sequence>